<comment type="caution">
    <text evidence="7">The sequence shown here is derived from an EMBL/GenBank/DDBJ whole genome shotgun (WGS) entry which is preliminary data.</text>
</comment>
<keyword evidence="3" id="KW-0547">Nucleotide-binding</keyword>
<keyword evidence="5" id="KW-0812">Transmembrane</keyword>
<dbReference type="InterPro" id="IPR003439">
    <property type="entry name" value="ABC_transporter-like_ATP-bd"/>
</dbReference>
<feature type="transmembrane region" description="Helical" evidence="5">
    <location>
        <begin position="559"/>
        <end position="582"/>
    </location>
</feature>
<feature type="transmembrane region" description="Helical" evidence="5">
    <location>
        <begin position="516"/>
        <end position="538"/>
    </location>
</feature>
<dbReference type="PROSITE" id="PS00211">
    <property type="entry name" value="ABC_TRANSPORTER_1"/>
    <property type="match status" value="1"/>
</dbReference>
<dbReference type="SUPFAM" id="SSF52540">
    <property type="entry name" value="P-loop containing nucleoside triphosphate hydrolases"/>
    <property type="match status" value="1"/>
</dbReference>
<keyword evidence="5" id="KW-1133">Transmembrane helix</keyword>
<dbReference type="InterPro" id="IPR017911">
    <property type="entry name" value="MacB-like_ATP-bd"/>
</dbReference>
<keyword evidence="8" id="KW-1185">Reference proteome</keyword>
<evidence type="ECO:0000256" key="1">
    <source>
        <dbReference type="ARBA" id="ARBA00005417"/>
    </source>
</evidence>
<dbReference type="PANTHER" id="PTHR42798:SF6">
    <property type="entry name" value="CELL DIVISION ATP-BINDING PROTEIN FTSE"/>
    <property type="match status" value="1"/>
</dbReference>
<protein>
    <submittedName>
        <fullName evidence="7">ABC-type lipoprotein export system ATPase subunit</fullName>
    </submittedName>
</protein>
<sequence length="623" mass="68697">MLVLKNIVKKIGDREVLKNINAEFQGGINFILGPSGSGKSTLLKVIGGMDKEFDGDVIYKENSVKAFEEADLNDYHYNSIGFIWQNFQLLNHLSVKENVKVVLSLSNLTNKEKDKKVQEILCKLGINKLAKKKVGKLSGGQKQRVAIARALVKDPEIIIADEPTGSLDKKSTKIIMDVLKKIAKDKLVIVVTHDKSLVDDEDNCFYLKDGIMYKVQEGKSTKDNTIKKQKIKPHLSLSNAISQGIRNFKGFAFKFILTSIILAVSTYLLALNIGGSIGANQEKIMTSFGQSVTDDELRSLDIFANSNVDNEEGSKQILDIINKYENDSRVEHLLYNYTVLDPNIYVEGKNIMEKETNETKKGSTMAIDINQTLYKGRMPQAGKKEIAIPKGVPNAENLIGKKISIKGNIVTEAATESSDAVFTDFEIEDFEVVGVIDNSGQNMYLVNSNAAKSLMEKYKPIGGGSLNIKIKERKDILTIANEIMDEHPNFECTGAFEFLKDMSILEGKTKEQSSSVLTLISILALSVTLIITILNAYLRKSEYAIFKINGYSKSALIKLSIVEYVIISIIPIPIVIAVSFFMGVNIPLSLGILFLQGTIMGVIAGILAGKSNVVSNLSIGDRK</sequence>
<dbReference type="InterPro" id="IPR017871">
    <property type="entry name" value="ABC_transporter-like_CS"/>
</dbReference>
<dbReference type="CDD" id="cd03255">
    <property type="entry name" value="ABC_MJ0796_LolCDE_FtsE"/>
    <property type="match status" value="1"/>
</dbReference>
<evidence type="ECO:0000313" key="7">
    <source>
        <dbReference type="EMBL" id="MDQ0555920.1"/>
    </source>
</evidence>
<proteinExistence type="inferred from homology"/>
<keyword evidence="4" id="KW-0067">ATP-binding</keyword>
<accession>A0ABU0MYJ0</accession>
<evidence type="ECO:0000256" key="4">
    <source>
        <dbReference type="ARBA" id="ARBA00022840"/>
    </source>
</evidence>
<dbReference type="Pfam" id="PF00005">
    <property type="entry name" value="ABC_tran"/>
    <property type="match status" value="1"/>
</dbReference>
<feature type="transmembrane region" description="Helical" evidence="5">
    <location>
        <begin position="251"/>
        <end position="270"/>
    </location>
</feature>
<feature type="transmembrane region" description="Helical" evidence="5">
    <location>
        <begin position="588"/>
        <end position="608"/>
    </location>
</feature>
<evidence type="ECO:0000313" key="8">
    <source>
        <dbReference type="Proteomes" id="UP001232584"/>
    </source>
</evidence>
<dbReference type="InterPro" id="IPR027417">
    <property type="entry name" value="P-loop_NTPase"/>
</dbReference>
<keyword evidence="5" id="KW-0472">Membrane</keyword>
<evidence type="ECO:0000256" key="3">
    <source>
        <dbReference type="ARBA" id="ARBA00022741"/>
    </source>
</evidence>
<dbReference type="Gene3D" id="3.40.50.300">
    <property type="entry name" value="P-loop containing nucleotide triphosphate hydrolases"/>
    <property type="match status" value="1"/>
</dbReference>
<feature type="domain" description="ABC transporter" evidence="6">
    <location>
        <begin position="2"/>
        <end position="234"/>
    </location>
</feature>
<gene>
    <name evidence="7" type="ORF">QOZ92_001033</name>
</gene>
<keyword evidence="7" id="KW-0449">Lipoprotein</keyword>
<dbReference type="PROSITE" id="PS50893">
    <property type="entry name" value="ABC_TRANSPORTER_2"/>
    <property type="match status" value="1"/>
</dbReference>
<evidence type="ECO:0000259" key="6">
    <source>
        <dbReference type="PROSITE" id="PS50893"/>
    </source>
</evidence>
<dbReference type="PANTHER" id="PTHR42798">
    <property type="entry name" value="LIPOPROTEIN-RELEASING SYSTEM ATP-BINDING PROTEIN LOLD"/>
    <property type="match status" value="1"/>
</dbReference>
<evidence type="ECO:0000256" key="5">
    <source>
        <dbReference type="SAM" id="Phobius"/>
    </source>
</evidence>
<dbReference type="SMART" id="SM00382">
    <property type="entry name" value="AAA"/>
    <property type="match status" value="1"/>
</dbReference>
<dbReference type="RefSeq" id="WP_307504075.1">
    <property type="nucleotide sequence ID" value="NZ_BAAACE010000014.1"/>
</dbReference>
<keyword evidence="2" id="KW-0813">Transport</keyword>
<dbReference type="Proteomes" id="UP001232584">
    <property type="component" value="Unassembled WGS sequence"/>
</dbReference>
<name>A0ABU0MYJ0_9FIRM</name>
<dbReference type="InterPro" id="IPR003593">
    <property type="entry name" value="AAA+_ATPase"/>
</dbReference>
<reference evidence="7 8" key="1">
    <citation type="submission" date="2023-07" db="EMBL/GenBank/DDBJ databases">
        <title>Genomic Encyclopedia of Type Strains, Phase IV (KMG-IV): sequencing the most valuable type-strain genomes for metagenomic binning, comparative biology and taxonomic classification.</title>
        <authorList>
            <person name="Goeker M."/>
        </authorList>
    </citation>
    <scope>NUCLEOTIDE SEQUENCE [LARGE SCALE GENOMIC DNA]</scope>
    <source>
        <strain evidence="7 8">DSM 15049</strain>
    </source>
</reference>
<comment type="similarity">
    <text evidence="1">Belongs to the ABC transporter superfamily.</text>
</comment>
<evidence type="ECO:0000256" key="2">
    <source>
        <dbReference type="ARBA" id="ARBA00022448"/>
    </source>
</evidence>
<organism evidence="7 8">
    <name type="scientific">Paraclostridium ghonii</name>
    <dbReference type="NCBI Taxonomy" id="29358"/>
    <lineage>
        <taxon>Bacteria</taxon>
        <taxon>Bacillati</taxon>
        <taxon>Bacillota</taxon>
        <taxon>Clostridia</taxon>
        <taxon>Peptostreptococcales</taxon>
        <taxon>Peptostreptococcaceae</taxon>
        <taxon>Paraclostridium</taxon>
    </lineage>
</organism>
<dbReference type="EMBL" id="JAUSWG010000003">
    <property type="protein sequence ID" value="MDQ0555920.1"/>
    <property type="molecule type" value="Genomic_DNA"/>
</dbReference>